<protein>
    <submittedName>
        <fullName evidence="1">Uncharacterized protein</fullName>
    </submittedName>
</protein>
<dbReference type="EMBL" id="UOFI01000014">
    <property type="protein sequence ID" value="VAW61659.1"/>
    <property type="molecule type" value="Genomic_DNA"/>
</dbReference>
<proteinExistence type="predicted"/>
<reference evidence="1" key="1">
    <citation type="submission" date="2018-06" db="EMBL/GenBank/DDBJ databases">
        <authorList>
            <person name="Zhirakovskaya E."/>
        </authorList>
    </citation>
    <scope>NUCLEOTIDE SEQUENCE</scope>
</reference>
<evidence type="ECO:0000313" key="1">
    <source>
        <dbReference type="EMBL" id="VAW61659.1"/>
    </source>
</evidence>
<dbReference type="AlphaFoldDB" id="A0A3B0XIW9"/>
<organism evidence="1">
    <name type="scientific">hydrothermal vent metagenome</name>
    <dbReference type="NCBI Taxonomy" id="652676"/>
    <lineage>
        <taxon>unclassified sequences</taxon>
        <taxon>metagenomes</taxon>
        <taxon>ecological metagenomes</taxon>
    </lineage>
</organism>
<name>A0A3B0XIW9_9ZZZZ</name>
<gene>
    <name evidence="1" type="ORF">MNBD_GAMMA09-3856</name>
</gene>
<accession>A0A3B0XIW9</accession>
<sequence>MKKENINIMHVVGLIIGLYILSYTASADTPVTEKYITDNHFIKKIMETLDKKKRIGAFTGYELVFVYHEDNRCDGSTEGVITLNPGNKIDSAFTVEVVNDGKGWACATKPPTKFNIKFNLKTKLDALFKNIKNEYDPGELILYVYGDTESDYIKLHLKKESKGYRVYKIEYRSEDPG</sequence>